<dbReference type="STRING" id="1424661.SAMN05216281_109105"/>
<dbReference type="SUPFAM" id="SSF54909">
    <property type="entry name" value="Dimeric alpha+beta barrel"/>
    <property type="match status" value="1"/>
</dbReference>
<dbReference type="Pfam" id="PF03992">
    <property type="entry name" value="ABM"/>
    <property type="match status" value="1"/>
</dbReference>
<dbReference type="PANTHER" id="PTHR40057">
    <property type="entry name" value="SLR1162 PROTEIN"/>
    <property type="match status" value="1"/>
</dbReference>
<dbReference type="AlphaFoldDB" id="A0A1H8HGS6"/>
<dbReference type="EMBL" id="SOFF01000033">
    <property type="protein sequence ID" value="TFB86677.1"/>
    <property type="molecule type" value="Genomic_DNA"/>
</dbReference>
<comment type="caution">
    <text evidence="1">The sequence shown here is derived from an EMBL/GenBank/DDBJ whole genome shotgun (WGS) entry which is preliminary data.</text>
</comment>
<proteinExistence type="predicted"/>
<evidence type="ECO:0000313" key="1">
    <source>
        <dbReference type="EMBL" id="TFB86677.1"/>
    </source>
</evidence>
<gene>
    <name evidence="1" type="ORF">E3O10_13730</name>
</gene>
<dbReference type="OrthoDB" id="6986893at2"/>
<dbReference type="RefSeq" id="WP_092110415.1">
    <property type="nucleotide sequence ID" value="NZ_FOCN01000009.1"/>
</dbReference>
<keyword evidence="2" id="KW-1185">Reference proteome</keyword>
<name>A0A1H8HGS6_9MICO</name>
<dbReference type="InterPro" id="IPR007138">
    <property type="entry name" value="ABM_dom"/>
</dbReference>
<dbReference type="PANTHER" id="PTHR40057:SF1">
    <property type="entry name" value="SLR1162 PROTEIN"/>
    <property type="match status" value="1"/>
</dbReference>
<dbReference type="InterPro" id="IPR038762">
    <property type="entry name" value="ABM_predict"/>
</dbReference>
<evidence type="ECO:0000313" key="2">
    <source>
        <dbReference type="Proteomes" id="UP000297654"/>
    </source>
</evidence>
<dbReference type="GO" id="GO:0004497">
    <property type="term" value="F:monooxygenase activity"/>
    <property type="evidence" value="ECO:0007669"/>
    <property type="project" value="UniProtKB-KW"/>
</dbReference>
<protein>
    <submittedName>
        <fullName evidence="1">Antibiotic biosynthesis monooxygenase</fullName>
    </submittedName>
</protein>
<accession>A0A1H8HGS6</accession>
<keyword evidence="1" id="KW-0503">Monooxygenase</keyword>
<dbReference type="InterPro" id="IPR011008">
    <property type="entry name" value="Dimeric_a/b-barrel"/>
</dbReference>
<dbReference type="Gene3D" id="3.30.70.100">
    <property type="match status" value="1"/>
</dbReference>
<dbReference type="Proteomes" id="UP000297654">
    <property type="component" value="Unassembled WGS sequence"/>
</dbReference>
<keyword evidence="1" id="KW-0560">Oxidoreductase</keyword>
<organism evidence="1 2">
    <name type="scientific">Cryobacterium luteum</name>
    <dbReference type="NCBI Taxonomy" id="1424661"/>
    <lineage>
        <taxon>Bacteria</taxon>
        <taxon>Bacillati</taxon>
        <taxon>Actinomycetota</taxon>
        <taxon>Actinomycetes</taxon>
        <taxon>Micrococcales</taxon>
        <taxon>Microbacteriaceae</taxon>
        <taxon>Cryobacterium</taxon>
    </lineage>
</organism>
<sequence>MTSQESDPFAPVTPPASASVTVSITRTVDPARFTEASEWVQFGINLAHRYPGFLGSGWVRGSEESATWNMLYRFSNHESLEAWENSDERTEWLEAGTDLVLDAHVEKRTGIEGWFDTMQQAPPGTPALLPPPRWKQAISIWLGFFPVNLAFTLLVTWLVPAWGDVATALKVLLTTLVLTPLMAYFVLPWVTRMLRPWLQRQPR</sequence>
<reference evidence="1 2" key="1">
    <citation type="submission" date="2019-03" db="EMBL/GenBank/DDBJ databases">
        <title>Genomics of glacier-inhabiting Cryobacterium strains.</title>
        <authorList>
            <person name="Liu Q."/>
            <person name="Xin Y.-H."/>
        </authorList>
    </citation>
    <scope>NUCLEOTIDE SEQUENCE [LARGE SCALE GENOMIC DNA]</scope>
    <source>
        <strain evidence="1 2">Hh15</strain>
    </source>
</reference>